<keyword evidence="2" id="KW-1185">Reference proteome</keyword>
<dbReference type="EMBL" id="JAMZIH010007008">
    <property type="protein sequence ID" value="KAJ1673389.1"/>
    <property type="molecule type" value="Genomic_DNA"/>
</dbReference>
<gene>
    <name evidence="1" type="ORF">EV182_005330</name>
</gene>
<organism evidence="1 2">
    <name type="scientific">Spiromyces aspiralis</name>
    <dbReference type="NCBI Taxonomy" id="68401"/>
    <lineage>
        <taxon>Eukaryota</taxon>
        <taxon>Fungi</taxon>
        <taxon>Fungi incertae sedis</taxon>
        <taxon>Zoopagomycota</taxon>
        <taxon>Kickxellomycotina</taxon>
        <taxon>Kickxellomycetes</taxon>
        <taxon>Kickxellales</taxon>
        <taxon>Kickxellaceae</taxon>
        <taxon>Spiromyces</taxon>
    </lineage>
</organism>
<protein>
    <submittedName>
        <fullName evidence="1">Uncharacterized protein</fullName>
    </submittedName>
</protein>
<proteinExistence type="predicted"/>
<reference evidence="1" key="1">
    <citation type="submission" date="2022-06" db="EMBL/GenBank/DDBJ databases">
        <title>Phylogenomic reconstructions and comparative analyses of Kickxellomycotina fungi.</title>
        <authorList>
            <person name="Reynolds N.K."/>
            <person name="Stajich J.E."/>
            <person name="Barry K."/>
            <person name="Grigoriev I.V."/>
            <person name="Crous P."/>
            <person name="Smith M.E."/>
        </authorList>
    </citation>
    <scope>NUCLEOTIDE SEQUENCE</scope>
    <source>
        <strain evidence="1">RSA 2271</strain>
    </source>
</reference>
<evidence type="ECO:0000313" key="1">
    <source>
        <dbReference type="EMBL" id="KAJ1673389.1"/>
    </source>
</evidence>
<sequence length="312" mass="35611">MSDANGNIAPLTIVTAAVDRIDLSSPLRLDRNYRISGMVTYTGYSSLEVFMTLNAIDDKGNIIDSERVLSARFTMVARDKYTDKAAQVNPLLLQNDEERRLFKIAEMIKEHKKTNSQRTLSKLPPTAEERIIMHDLWLETNSYITSLYKSSTVPLPRDMAWLDETTMESVTLCFPQERNIHNKIFGGYLMRLAHELAFANASVFIQDHALYVSLDDFSFRAPVNIGSILRLTSEVVYTQRESNTFQVAVRADVIDNTKGTVHNTNTFYFTFQAPNGPIKKVIPRTYSDMMKYLEGRRRHTMGSYIAKLEQAL</sequence>
<name>A0ACC1HHK3_9FUNG</name>
<accession>A0ACC1HHK3</accession>
<evidence type="ECO:0000313" key="2">
    <source>
        <dbReference type="Proteomes" id="UP001145114"/>
    </source>
</evidence>
<dbReference type="Proteomes" id="UP001145114">
    <property type="component" value="Unassembled WGS sequence"/>
</dbReference>
<comment type="caution">
    <text evidence="1">The sequence shown here is derived from an EMBL/GenBank/DDBJ whole genome shotgun (WGS) entry which is preliminary data.</text>
</comment>